<dbReference type="GO" id="GO:0016787">
    <property type="term" value="F:hydrolase activity"/>
    <property type="evidence" value="ECO:0007669"/>
    <property type="project" value="InterPro"/>
</dbReference>
<proteinExistence type="predicted"/>
<dbReference type="InterPro" id="IPR017439">
    <property type="entry name" value="Amidohydrolase"/>
</dbReference>
<keyword evidence="3" id="KW-1185">Reference proteome</keyword>
<evidence type="ECO:0000256" key="1">
    <source>
        <dbReference type="ARBA" id="ARBA00022801"/>
    </source>
</evidence>
<comment type="caution">
    <text evidence="2">The sequence shown here is derived from an EMBL/GenBank/DDBJ whole genome shotgun (WGS) entry which is preliminary data.</text>
</comment>
<dbReference type="AlphaFoldDB" id="A0A4R3I2F8"/>
<sequence>MFRDEGGLRDDMGALPVEEMTGLPYASVVTATDRDGKMVLVMHACGHDIHVAWLVGQARDAWHGTAMVVFQPGEELL</sequence>
<dbReference type="InterPro" id="IPR002933">
    <property type="entry name" value="Peptidase_M20"/>
</dbReference>
<organism evidence="2 3">
    <name type="scientific">Paucimonas lemoignei</name>
    <name type="common">Pseudomonas lemoignei</name>
    <dbReference type="NCBI Taxonomy" id="29443"/>
    <lineage>
        <taxon>Bacteria</taxon>
        <taxon>Pseudomonadati</taxon>
        <taxon>Pseudomonadota</taxon>
        <taxon>Betaproteobacteria</taxon>
        <taxon>Burkholderiales</taxon>
        <taxon>Burkholderiaceae</taxon>
        <taxon>Paucimonas</taxon>
    </lineage>
</organism>
<dbReference type="Gene3D" id="3.40.630.10">
    <property type="entry name" value="Zn peptidases"/>
    <property type="match status" value="1"/>
</dbReference>
<dbReference type="Pfam" id="PF01546">
    <property type="entry name" value="Peptidase_M20"/>
    <property type="match status" value="1"/>
</dbReference>
<keyword evidence="1" id="KW-0378">Hydrolase</keyword>
<evidence type="ECO:0000313" key="3">
    <source>
        <dbReference type="Proteomes" id="UP000295382"/>
    </source>
</evidence>
<dbReference type="Proteomes" id="UP000295382">
    <property type="component" value="Unassembled WGS sequence"/>
</dbReference>
<dbReference type="SUPFAM" id="SSF53187">
    <property type="entry name" value="Zn-dependent exopeptidases"/>
    <property type="match status" value="1"/>
</dbReference>
<evidence type="ECO:0000313" key="2">
    <source>
        <dbReference type="EMBL" id="TCS39414.1"/>
    </source>
</evidence>
<dbReference type="PANTHER" id="PTHR11014">
    <property type="entry name" value="PEPTIDASE M20 FAMILY MEMBER"/>
    <property type="match status" value="1"/>
</dbReference>
<name>A0A4R3I2F8_PAULE</name>
<dbReference type="EMBL" id="SLZQ01000001">
    <property type="protein sequence ID" value="TCS39414.1"/>
    <property type="molecule type" value="Genomic_DNA"/>
</dbReference>
<dbReference type="RefSeq" id="WP_207907193.1">
    <property type="nucleotide sequence ID" value="NZ_SLZQ01000001.1"/>
</dbReference>
<accession>A0A4R3I2F8</accession>
<dbReference type="PANTHER" id="PTHR11014:SF63">
    <property type="entry name" value="METALLOPEPTIDASE, PUTATIVE (AFU_ORTHOLOGUE AFUA_6G09600)-RELATED"/>
    <property type="match status" value="1"/>
</dbReference>
<protein>
    <submittedName>
        <fullName evidence="2">Uncharacterized protein</fullName>
    </submittedName>
</protein>
<gene>
    <name evidence="2" type="ORF">EDC30_101370</name>
</gene>
<reference evidence="2 3" key="1">
    <citation type="submission" date="2019-03" db="EMBL/GenBank/DDBJ databases">
        <title>Genomic Encyclopedia of Type Strains, Phase IV (KMG-IV): sequencing the most valuable type-strain genomes for metagenomic binning, comparative biology and taxonomic classification.</title>
        <authorList>
            <person name="Goeker M."/>
        </authorList>
    </citation>
    <scope>NUCLEOTIDE SEQUENCE [LARGE SCALE GENOMIC DNA]</scope>
    <source>
        <strain evidence="2 3">DSM 7445</strain>
    </source>
</reference>